<organism evidence="3 4">
    <name type="scientific">Paracoccus seriniphilus</name>
    <dbReference type="NCBI Taxonomy" id="184748"/>
    <lineage>
        <taxon>Bacteria</taxon>
        <taxon>Pseudomonadati</taxon>
        <taxon>Pseudomonadota</taxon>
        <taxon>Alphaproteobacteria</taxon>
        <taxon>Rhodobacterales</taxon>
        <taxon>Paracoccaceae</taxon>
        <taxon>Paracoccus</taxon>
    </lineage>
</organism>
<name>A0A239PM82_9RHOB</name>
<dbReference type="EMBL" id="FZQB01000001">
    <property type="protein sequence ID" value="SNT68640.1"/>
    <property type="molecule type" value="Genomic_DNA"/>
</dbReference>
<evidence type="ECO:0000259" key="2">
    <source>
        <dbReference type="Pfam" id="PF11412"/>
    </source>
</evidence>
<protein>
    <submittedName>
        <fullName evidence="3">Thiol-disulfide interchange protein, contains DsbC and DsbD domains</fullName>
    </submittedName>
</protein>
<feature type="signal peptide" evidence="1">
    <location>
        <begin position="1"/>
        <end position="20"/>
    </location>
</feature>
<feature type="domain" description="Thiol:disulfide interchange protein DsbD N-terminal" evidence="2">
    <location>
        <begin position="39"/>
        <end position="140"/>
    </location>
</feature>
<keyword evidence="4" id="KW-1185">Reference proteome</keyword>
<evidence type="ECO:0000256" key="1">
    <source>
        <dbReference type="SAM" id="SignalP"/>
    </source>
</evidence>
<dbReference type="AlphaFoldDB" id="A0A239PM82"/>
<proteinExistence type="predicted"/>
<gene>
    <name evidence="3" type="ORF">SAMN05444959_101199</name>
</gene>
<accession>A0A239PM82</accession>
<reference evidence="3 4" key="1">
    <citation type="submission" date="2017-07" db="EMBL/GenBank/DDBJ databases">
        <authorList>
            <person name="Sun Z.S."/>
            <person name="Albrecht U."/>
            <person name="Echele G."/>
            <person name="Lee C.C."/>
        </authorList>
    </citation>
    <scope>NUCLEOTIDE SEQUENCE [LARGE SCALE GENOMIC DNA]</scope>
    <source>
        <strain evidence="3 4">DSM 14827</strain>
    </source>
</reference>
<feature type="chain" id="PRO_5013167641" evidence="1">
    <location>
        <begin position="21"/>
        <end position="261"/>
    </location>
</feature>
<dbReference type="RefSeq" id="WP_089342551.1">
    <property type="nucleotide sequence ID" value="NZ_CP067129.1"/>
</dbReference>
<evidence type="ECO:0000313" key="4">
    <source>
        <dbReference type="Proteomes" id="UP000198307"/>
    </source>
</evidence>
<dbReference type="Proteomes" id="UP000198307">
    <property type="component" value="Unassembled WGS sequence"/>
</dbReference>
<sequence length="261" mass="27929">MKFLIPSTLFLGLSALSALASDLPPGVVSARLLPGWVDQAGNRMSAIELQLEPGWKTYWRQPGDSGFPPSFDWQGSTNLESVTLHWPAPEAIWSGDELTLGYHDRLVLPFTASPQMAEAGSELQLAMDFGVCEKICVPAHVVMRADQPDVRPDPQILTALKRVPVPSDVVPGCHMTPIEDGLRLVVELPQSNVDVAAMEVIGQPDIWVSTPALHSGTQGTSATVELVPPSASPFDLDTEDLLITLIDDAGAIEMQGCSTAG</sequence>
<evidence type="ECO:0000313" key="3">
    <source>
        <dbReference type="EMBL" id="SNT68640.1"/>
    </source>
</evidence>
<dbReference type="Pfam" id="PF11412">
    <property type="entry name" value="DsbD_N"/>
    <property type="match status" value="1"/>
</dbReference>
<keyword evidence="1" id="KW-0732">Signal</keyword>
<dbReference type="OrthoDB" id="9811036at2"/>
<dbReference type="InterPro" id="IPR028250">
    <property type="entry name" value="DsbDN"/>
</dbReference>